<organism evidence="4">
    <name type="scientific">Alsobacter sp. KACC 23698</name>
    <dbReference type="NCBI Taxonomy" id="3149229"/>
    <lineage>
        <taxon>Bacteria</taxon>
        <taxon>Pseudomonadati</taxon>
        <taxon>Pseudomonadota</taxon>
        <taxon>Alphaproteobacteria</taxon>
        <taxon>Hyphomicrobiales</taxon>
        <taxon>Alsobacteraceae</taxon>
        <taxon>Alsobacter</taxon>
    </lineage>
</organism>
<evidence type="ECO:0000256" key="1">
    <source>
        <dbReference type="ARBA" id="ARBA00022729"/>
    </source>
</evidence>
<dbReference type="RefSeq" id="WP_406854687.1">
    <property type="nucleotide sequence ID" value="NZ_CP157484.1"/>
</dbReference>
<gene>
    <name evidence="4" type="ORF">ABEG18_19365</name>
</gene>
<dbReference type="Pfam" id="PF13505">
    <property type="entry name" value="OMP_b-brl"/>
    <property type="match status" value="1"/>
</dbReference>
<evidence type="ECO:0000313" key="4">
    <source>
        <dbReference type="EMBL" id="XBO37860.1"/>
    </source>
</evidence>
<protein>
    <submittedName>
        <fullName evidence="4">Outer membrane protein</fullName>
    </submittedName>
</protein>
<dbReference type="InterPro" id="IPR011250">
    <property type="entry name" value="OMP/PagP_B-barrel"/>
</dbReference>
<dbReference type="InterPro" id="IPR027385">
    <property type="entry name" value="Beta-barrel_OMP"/>
</dbReference>
<sequence>MGSLKILALAGAMAIGAIGVAQAADMPLPPPPPMAPEPLPEFSGWYLRGDVGAGITQMGELHSTFDAGFDVPGLLVARKSVEDQFFVGAGFGYQFNNWFRADLTGEYRGGGRYAAIESYTTSSCGGAVCFDNYNGNIRSSVFLANGYVDLGTWVGVTPFVGAGVGFANHKLSGLTDVDHQLGGYGFAGDHSKTNFAWALMAGLGYNVSPNLKLELGYRYLNMGDVESGAIRCQNTPFCGNEVHKFSLASHDLRLGMRWMLGGPTYIPEAPQMPLIRKY</sequence>
<name>A0AAU7JBZ8_9HYPH</name>
<keyword evidence="1 2" id="KW-0732">Signal</keyword>
<feature type="chain" id="PRO_5043537568" evidence="2">
    <location>
        <begin position="24"/>
        <end position="278"/>
    </location>
</feature>
<evidence type="ECO:0000256" key="2">
    <source>
        <dbReference type="SAM" id="SignalP"/>
    </source>
</evidence>
<feature type="domain" description="Outer membrane protein beta-barrel" evidence="3">
    <location>
        <begin position="41"/>
        <end position="228"/>
    </location>
</feature>
<dbReference type="AlphaFoldDB" id="A0AAU7JBZ8"/>
<feature type="signal peptide" evidence="2">
    <location>
        <begin position="1"/>
        <end position="23"/>
    </location>
</feature>
<reference evidence="4" key="1">
    <citation type="submission" date="2024-05" db="EMBL/GenBank/DDBJ databases">
        <authorList>
            <person name="Kim S."/>
            <person name="Heo J."/>
            <person name="Choi H."/>
            <person name="Choi Y."/>
            <person name="Kwon S.-W."/>
            <person name="Kim Y."/>
        </authorList>
    </citation>
    <scope>NUCLEOTIDE SEQUENCE</scope>
    <source>
        <strain evidence="4">KACC 23698</strain>
    </source>
</reference>
<evidence type="ECO:0000259" key="3">
    <source>
        <dbReference type="Pfam" id="PF13505"/>
    </source>
</evidence>
<proteinExistence type="predicted"/>
<accession>A0AAU7JBZ8</accession>
<dbReference type="SUPFAM" id="SSF56925">
    <property type="entry name" value="OMPA-like"/>
    <property type="match status" value="1"/>
</dbReference>
<dbReference type="EMBL" id="CP157484">
    <property type="protein sequence ID" value="XBO37860.1"/>
    <property type="molecule type" value="Genomic_DNA"/>
</dbReference>
<dbReference type="Gene3D" id="2.40.160.20">
    <property type="match status" value="1"/>
</dbReference>